<comment type="caution">
    <text evidence="6">The sequence shown here is derived from an EMBL/GenBank/DDBJ whole genome shotgun (WGS) entry which is preliminary data.</text>
</comment>
<accession>A0A9K3GM39</accession>
<dbReference type="PANTHER" id="PTHR23112:SF0">
    <property type="entry name" value="TRANSMEMBRANE PROTEIN 116"/>
    <property type="match status" value="1"/>
</dbReference>
<evidence type="ECO:0000256" key="5">
    <source>
        <dbReference type="SAM" id="Phobius"/>
    </source>
</evidence>
<keyword evidence="2 5" id="KW-0812">Transmembrane</keyword>
<dbReference type="Proteomes" id="UP000265618">
    <property type="component" value="Unassembled WGS sequence"/>
</dbReference>
<feature type="transmembrane region" description="Helical" evidence="5">
    <location>
        <begin position="80"/>
        <end position="103"/>
    </location>
</feature>
<dbReference type="GO" id="GO:0004930">
    <property type="term" value="F:G protein-coupled receptor activity"/>
    <property type="evidence" value="ECO:0007669"/>
    <property type="project" value="TreeGrafter"/>
</dbReference>
<keyword evidence="4 5" id="KW-0472">Membrane</keyword>
<evidence type="ECO:0000256" key="2">
    <source>
        <dbReference type="ARBA" id="ARBA00022692"/>
    </source>
</evidence>
<name>A0A9K3GM39_9EUKA</name>
<keyword evidence="7" id="KW-1185">Reference proteome</keyword>
<feature type="transmembrane region" description="Helical" evidence="5">
    <location>
        <begin position="153"/>
        <end position="174"/>
    </location>
</feature>
<dbReference type="AlphaFoldDB" id="A0A9K3GM39"/>
<evidence type="ECO:0000256" key="1">
    <source>
        <dbReference type="ARBA" id="ARBA00004141"/>
    </source>
</evidence>
<dbReference type="SUPFAM" id="SSF81321">
    <property type="entry name" value="Family A G protein-coupled receptor-like"/>
    <property type="match status" value="1"/>
</dbReference>
<dbReference type="GO" id="GO:0007189">
    <property type="term" value="P:adenylate cyclase-activating G protein-coupled receptor signaling pathway"/>
    <property type="evidence" value="ECO:0007669"/>
    <property type="project" value="TreeGrafter"/>
</dbReference>
<keyword evidence="3 5" id="KW-1133">Transmembrane helix</keyword>
<comment type="subcellular location">
    <subcellularLocation>
        <location evidence="1">Membrane</location>
        <topology evidence="1">Multi-pass membrane protein</topology>
    </subcellularLocation>
</comment>
<feature type="non-terminal residue" evidence="6">
    <location>
        <position position="1"/>
    </location>
</feature>
<protein>
    <recommendedName>
        <fullName evidence="8">G-protein coupled receptors family 2 profile 2 domain-containing protein</fullName>
    </recommendedName>
</protein>
<dbReference type="PANTHER" id="PTHR23112">
    <property type="entry name" value="G PROTEIN-COUPLED RECEPTOR 157-RELATED"/>
    <property type="match status" value="1"/>
</dbReference>
<evidence type="ECO:0000313" key="7">
    <source>
        <dbReference type="Proteomes" id="UP000265618"/>
    </source>
</evidence>
<evidence type="ECO:0000256" key="4">
    <source>
        <dbReference type="ARBA" id="ARBA00023136"/>
    </source>
</evidence>
<dbReference type="GO" id="GO:0005886">
    <property type="term" value="C:plasma membrane"/>
    <property type="evidence" value="ECO:0007669"/>
    <property type="project" value="TreeGrafter"/>
</dbReference>
<evidence type="ECO:0000256" key="3">
    <source>
        <dbReference type="ARBA" id="ARBA00022989"/>
    </source>
</evidence>
<sequence length="226" mass="25994">TATMSVYLYQIFLFTSMYSSSEPPHPTRRLFWSCVFTFGVPLATAIYVGVGNGYGPASLWCWIYCDDILFPKGCSWRMTLFYYELYACVLFNSITYAVIFVVLRRSKGQKTVYSRKVAKKLRMYLLAFAGSWLVPCINRLFQSFSDSGFSLPWLDYLMAFTNPLMGFLDALVYSTNSGAFKMWKDGVLEVWPDDYKVVQNKLRRVQMQAEMDETRKAADTTLGTDV</sequence>
<reference evidence="6 7" key="1">
    <citation type="journal article" date="2018" name="PLoS ONE">
        <title>The draft genome of Kipferlia bialata reveals reductive genome evolution in fornicate parasites.</title>
        <authorList>
            <person name="Tanifuji G."/>
            <person name="Takabayashi S."/>
            <person name="Kume K."/>
            <person name="Takagi M."/>
            <person name="Nakayama T."/>
            <person name="Kamikawa R."/>
            <person name="Inagaki Y."/>
            <person name="Hashimoto T."/>
        </authorList>
    </citation>
    <scope>NUCLEOTIDE SEQUENCE [LARGE SCALE GENOMIC DNA]</scope>
    <source>
        <strain evidence="6">NY0173</strain>
    </source>
</reference>
<organism evidence="6 7">
    <name type="scientific">Kipferlia bialata</name>
    <dbReference type="NCBI Taxonomy" id="797122"/>
    <lineage>
        <taxon>Eukaryota</taxon>
        <taxon>Metamonada</taxon>
        <taxon>Carpediemonas-like organisms</taxon>
        <taxon>Kipferlia</taxon>
    </lineage>
</organism>
<gene>
    <name evidence="6" type="ORF">KIPB_009207</name>
</gene>
<dbReference type="EMBL" id="BDIP01003057">
    <property type="protein sequence ID" value="GIQ87210.1"/>
    <property type="molecule type" value="Genomic_DNA"/>
</dbReference>
<dbReference type="Gene3D" id="1.20.1070.10">
    <property type="entry name" value="Rhodopsin 7-helix transmembrane proteins"/>
    <property type="match status" value="1"/>
</dbReference>
<feature type="transmembrane region" description="Helical" evidence="5">
    <location>
        <begin position="30"/>
        <end position="50"/>
    </location>
</feature>
<dbReference type="OrthoDB" id="100006at2759"/>
<evidence type="ECO:0008006" key="8">
    <source>
        <dbReference type="Google" id="ProtNLM"/>
    </source>
</evidence>
<evidence type="ECO:0000313" key="6">
    <source>
        <dbReference type="EMBL" id="GIQ87210.1"/>
    </source>
</evidence>
<proteinExistence type="predicted"/>
<feature type="transmembrane region" description="Helical" evidence="5">
    <location>
        <begin position="123"/>
        <end position="141"/>
    </location>
</feature>